<reference evidence="1 2" key="1">
    <citation type="submission" date="2020-04" db="EMBL/GenBank/DDBJ databases">
        <title>Ramlibacter sp. G-1-2-2 isolated from soil.</title>
        <authorList>
            <person name="Dahal R.H."/>
        </authorList>
    </citation>
    <scope>NUCLEOTIDE SEQUENCE [LARGE SCALE GENOMIC DNA]</scope>
    <source>
        <strain evidence="1 2">G-1-2-2</strain>
    </source>
</reference>
<protein>
    <submittedName>
        <fullName evidence="1">Uncharacterized protein</fullName>
    </submittedName>
</protein>
<dbReference type="RefSeq" id="WP_169420236.1">
    <property type="nucleotide sequence ID" value="NZ_JABBFX010000002.1"/>
</dbReference>
<sequence length="206" mass="22672">MHIKKRGNNALLYRSTWVRKGAEENDHGFSRQVYVASLPLQATEIPSDTDAKLTPLEREFVEQRVVGPARQGLARCQADAQKRARDPLWRLEEGLRLVREASALSAQGAVPAARVRELHAAVASIQFIGASSQPAERDPLEAAVESLRNAARAVANGHYGPAPEEGVRKSPIYVRWLEISEQVDGSAPDGLLRQLQARGWVKAKAR</sequence>
<dbReference type="AlphaFoldDB" id="A0A848H7N2"/>
<evidence type="ECO:0000313" key="2">
    <source>
        <dbReference type="Proteomes" id="UP000541185"/>
    </source>
</evidence>
<dbReference type="EMBL" id="JABBFX010000002">
    <property type="protein sequence ID" value="NML45932.1"/>
    <property type="molecule type" value="Genomic_DNA"/>
</dbReference>
<gene>
    <name evidence="1" type="ORF">HHL11_19440</name>
</gene>
<comment type="caution">
    <text evidence="1">The sequence shown here is derived from an EMBL/GenBank/DDBJ whole genome shotgun (WGS) entry which is preliminary data.</text>
</comment>
<name>A0A848H7N2_9BURK</name>
<proteinExistence type="predicted"/>
<keyword evidence="2" id="KW-1185">Reference proteome</keyword>
<evidence type="ECO:0000313" key="1">
    <source>
        <dbReference type="EMBL" id="NML45932.1"/>
    </source>
</evidence>
<organism evidence="1 2">
    <name type="scientific">Ramlibacter agri</name>
    <dbReference type="NCBI Taxonomy" id="2728837"/>
    <lineage>
        <taxon>Bacteria</taxon>
        <taxon>Pseudomonadati</taxon>
        <taxon>Pseudomonadota</taxon>
        <taxon>Betaproteobacteria</taxon>
        <taxon>Burkholderiales</taxon>
        <taxon>Comamonadaceae</taxon>
        <taxon>Ramlibacter</taxon>
    </lineage>
</organism>
<accession>A0A848H7N2</accession>
<dbReference type="Proteomes" id="UP000541185">
    <property type="component" value="Unassembled WGS sequence"/>
</dbReference>